<sequence length="89" mass="10513">MAGFWKRRIFRNVARKPVSKIENYLKYGFVITEHECYCCPACRKVLNAGPDYQPRYCSQCGQKINFSGVAWKRDVELGYMQRRDGHEPF</sequence>
<dbReference type="EMBL" id="SRYA01000080">
    <property type="protein sequence ID" value="TGY90879.1"/>
    <property type="molecule type" value="Genomic_DNA"/>
</dbReference>
<gene>
    <name evidence="1" type="ORF">E5329_23870</name>
</gene>
<evidence type="ECO:0000313" key="2">
    <source>
        <dbReference type="Proteomes" id="UP000304953"/>
    </source>
</evidence>
<keyword evidence="2" id="KW-1185">Reference proteome</keyword>
<organism evidence="1 2">
    <name type="scientific">Petralouisia muris</name>
    <dbReference type="NCBI Taxonomy" id="3032872"/>
    <lineage>
        <taxon>Bacteria</taxon>
        <taxon>Bacillati</taxon>
        <taxon>Bacillota</taxon>
        <taxon>Clostridia</taxon>
        <taxon>Lachnospirales</taxon>
        <taxon>Lachnospiraceae</taxon>
        <taxon>Petralouisia</taxon>
    </lineage>
</organism>
<protein>
    <submittedName>
        <fullName evidence="1">Uncharacterized protein</fullName>
    </submittedName>
</protein>
<proteinExistence type="predicted"/>
<name>A0AC61RPD8_9FIRM</name>
<reference evidence="1" key="1">
    <citation type="submission" date="2019-04" db="EMBL/GenBank/DDBJ databases">
        <title>Microbes associate with the intestines of laboratory mice.</title>
        <authorList>
            <person name="Navarre W."/>
            <person name="Wong E."/>
            <person name="Huang K."/>
            <person name="Tropini C."/>
            <person name="Ng K."/>
            <person name="Yu B."/>
        </authorList>
    </citation>
    <scope>NUCLEOTIDE SEQUENCE</scope>
    <source>
        <strain evidence="1">NM01_1-7b</strain>
    </source>
</reference>
<evidence type="ECO:0000313" key="1">
    <source>
        <dbReference type="EMBL" id="TGY90879.1"/>
    </source>
</evidence>
<accession>A0AC61RPD8</accession>
<comment type="caution">
    <text evidence="1">The sequence shown here is derived from an EMBL/GenBank/DDBJ whole genome shotgun (WGS) entry which is preliminary data.</text>
</comment>
<dbReference type="Proteomes" id="UP000304953">
    <property type="component" value="Unassembled WGS sequence"/>
</dbReference>